<dbReference type="PANTHER" id="PTHR22618">
    <property type="entry name" value="PROTEIN O-MANNOSE KINASE"/>
    <property type="match status" value="1"/>
</dbReference>
<comment type="caution">
    <text evidence="9">The sequence shown here is derived from an EMBL/GenBank/DDBJ whole genome shotgun (WGS) entry which is preliminary data.</text>
</comment>
<keyword evidence="1" id="KW-0808">Transferase</keyword>
<keyword evidence="10" id="KW-1185">Reference proteome</keyword>
<name>A0AA89C4J2_PINIB</name>
<comment type="subcellular location">
    <subcellularLocation>
        <location evidence="8">Endomembrane system</location>
        <topology evidence="8">Single-pass membrane protein</topology>
    </subcellularLocation>
</comment>
<proteinExistence type="predicted"/>
<dbReference type="GO" id="GO:0005789">
    <property type="term" value="C:endoplasmic reticulum membrane"/>
    <property type="evidence" value="ECO:0007669"/>
    <property type="project" value="TreeGrafter"/>
</dbReference>
<evidence type="ECO:0000313" key="9">
    <source>
        <dbReference type="EMBL" id="KAK3094532.1"/>
    </source>
</evidence>
<evidence type="ECO:0000256" key="1">
    <source>
        <dbReference type="ARBA" id="ARBA00022679"/>
    </source>
</evidence>
<dbReference type="EMBL" id="VSWD01000008">
    <property type="protein sequence ID" value="KAK3094532.1"/>
    <property type="molecule type" value="Genomic_DNA"/>
</dbReference>
<keyword evidence="4" id="KW-0418">Kinase</keyword>
<dbReference type="GO" id="GO:0019200">
    <property type="term" value="F:carbohydrate kinase activity"/>
    <property type="evidence" value="ECO:0007669"/>
    <property type="project" value="InterPro"/>
</dbReference>
<keyword evidence="6" id="KW-1133">Transmembrane helix</keyword>
<dbReference type="SUPFAM" id="SSF56112">
    <property type="entry name" value="Protein kinase-like (PK-like)"/>
    <property type="match status" value="1"/>
</dbReference>
<dbReference type="PANTHER" id="PTHR22618:SF2">
    <property type="entry name" value="PROTEIN O-MANNOSE KINASE"/>
    <property type="match status" value="1"/>
</dbReference>
<dbReference type="AlphaFoldDB" id="A0AA89C4J2"/>
<evidence type="ECO:0000256" key="2">
    <source>
        <dbReference type="ARBA" id="ARBA00022692"/>
    </source>
</evidence>
<keyword evidence="7" id="KW-0472">Membrane</keyword>
<evidence type="ECO:0000256" key="4">
    <source>
        <dbReference type="ARBA" id="ARBA00022777"/>
    </source>
</evidence>
<gene>
    <name evidence="9" type="ORF">FSP39_002953</name>
</gene>
<evidence type="ECO:0000256" key="7">
    <source>
        <dbReference type="ARBA" id="ARBA00023136"/>
    </source>
</evidence>
<dbReference type="InterPro" id="IPR011009">
    <property type="entry name" value="Kinase-like_dom_sf"/>
</dbReference>
<evidence type="ECO:0000256" key="8">
    <source>
        <dbReference type="ARBA" id="ARBA00037847"/>
    </source>
</evidence>
<evidence type="ECO:0000256" key="6">
    <source>
        <dbReference type="ARBA" id="ARBA00022989"/>
    </source>
</evidence>
<keyword evidence="3" id="KW-0547">Nucleotide-binding</keyword>
<evidence type="ECO:0008006" key="11">
    <source>
        <dbReference type="Google" id="ProtNLM"/>
    </source>
</evidence>
<evidence type="ECO:0000256" key="5">
    <source>
        <dbReference type="ARBA" id="ARBA00022840"/>
    </source>
</evidence>
<dbReference type="InterPro" id="IPR039318">
    <property type="entry name" value="POMK"/>
</dbReference>
<evidence type="ECO:0000256" key="3">
    <source>
        <dbReference type="ARBA" id="ARBA00022741"/>
    </source>
</evidence>
<accession>A0AA89C4J2</accession>
<keyword evidence="5" id="KW-0067">ATP-binding</keyword>
<dbReference type="Gene3D" id="1.10.510.10">
    <property type="entry name" value="Transferase(Phosphotransferase) domain 1"/>
    <property type="match status" value="1"/>
</dbReference>
<protein>
    <recommendedName>
        <fullName evidence="11">Protein kinase domain-containing protein</fullName>
    </recommendedName>
</protein>
<evidence type="ECO:0000313" key="10">
    <source>
        <dbReference type="Proteomes" id="UP001186944"/>
    </source>
</evidence>
<reference evidence="9" key="1">
    <citation type="submission" date="2019-08" db="EMBL/GenBank/DDBJ databases">
        <title>The improved chromosome-level genome for the pearl oyster Pinctada fucata martensii using PacBio sequencing and Hi-C.</title>
        <authorList>
            <person name="Zheng Z."/>
        </authorList>
    </citation>
    <scope>NUCLEOTIDE SEQUENCE</scope>
    <source>
        <strain evidence="9">ZZ-2019</strain>
        <tissue evidence="9">Adductor muscle</tissue>
    </source>
</reference>
<organism evidence="9 10">
    <name type="scientific">Pinctada imbricata</name>
    <name type="common">Atlantic pearl-oyster</name>
    <name type="synonym">Pinctada martensii</name>
    <dbReference type="NCBI Taxonomy" id="66713"/>
    <lineage>
        <taxon>Eukaryota</taxon>
        <taxon>Metazoa</taxon>
        <taxon>Spiralia</taxon>
        <taxon>Lophotrochozoa</taxon>
        <taxon>Mollusca</taxon>
        <taxon>Bivalvia</taxon>
        <taxon>Autobranchia</taxon>
        <taxon>Pteriomorphia</taxon>
        <taxon>Pterioida</taxon>
        <taxon>Pterioidea</taxon>
        <taxon>Pteriidae</taxon>
        <taxon>Pinctada</taxon>
    </lineage>
</organism>
<dbReference type="GO" id="GO:0006493">
    <property type="term" value="P:protein O-linked glycosylation"/>
    <property type="evidence" value="ECO:0007669"/>
    <property type="project" value="InterPro"/>
</dbReference>
<dbReference type="Proteomes" id="UP001186944">
    <property type="component" value="Unassembled WGS sequence"/>
</dbReference>
<feature type="non-terminal residue" evidence="9">
    <location>
        <position position="1"/>
    </location>
</feature>
<sequence>VTQIIGKCDSITITEHYQVGSILYLDQVMEAVYGNDHRTEAMTRMQLCIDYVEIIDFLHSWNPNKTYVMCDTYSLEVAVGQFLLTDKLRLVLNDVDYMAVIDNLRKKKITCGKREQFDLMAPEMLKPSQNKPWTIRNNFYYDEKIEIWKIPNMCNYFLGKENSMMMRQLSEIHSRCKNIDPRKRPSAREVLHMYKNINFSKCN</sequence>
<dbReference type="GO" id="GO:0016773">
    <property type="term" value="F:phosphotransferase activity, alcohol group as acceptor"/>
    <property type="evidence" value="ECO:0007669"/>
    <property type="project" value="TreeGrafter"/>
</dbReference>
<keyword evidence="2" id="KW-0812">Transmembrane</keyword>
<dbReference type="GO" id="GO:0005524">
    <property type="term" value="F:ATP binding"/>
    <property type="evidence" value="ECO:0007669"/>
    <property type="project" value="UniProtKB-KW"/>
</dbReference>